<dbReference type="AlphaFoldDB" id="A0A5C6E3E5"/>
<evidence type="ECO:0000313" key="5">
    <source>
        <dbReference type="Proteomes" id="UP000319143"/>
    </source>
</evidence>
<dbReference type="EMBL" id="SJPV01000001">
    <property type="protein sequence ID" value="TWU41936.1"/>
    <property type="molecule type" value="Genomic_DNA"/>
</dbReference>
<dbReference type="SMART" id="SM00028">
    <property type="entry name" value="TPR"/>
    <property type="match status" value="2"/>
</dbReference>
<dbReference type="RefSeq" id="WP_146524088.1">
    <property type="nucleotide sequence ID" value="NZ_SJPV01000001.1"/>
</dbReference>
<evidence type="ECO:0000256" key="1">
    <source>
        <dbReference type="SAM" id="Coils"/>
    </source>
</evidence>
<dbReference type="SUPFAM" id="SSF48452">
    <property type="entry name" value="TPR-like"/>
    <property type="match status" value="2"/>
</dbReference>
<comment type="caution">
    <text evidence="4">The sequence shown here is derived from an EMBL/GenBank/DDBJ whole genome shotgun (WGS) entry which is preliminary data.</text>
</comment>
<proteinExistence type="predicted"/>
<feature type="region of interest" description="Disordered" evidence="2">
    <location>
        <begin position="79"/>
        <end position="102"/>
    </location>
</feature>
<evidence type="ECO:0000256" key="2">
    <source>
        <dbReference type="SAM" id="MobiDB-lite"/>
    </source>
</evidence>
<dbReference type="Proteomes" id="UP000319143">
    <property type="component" value="Unassembled WGS sequence"/>
</dbReference>
<keyword evidence="1" id="KW-0175">Coiled coil</keyword>
<gene>
    <name evidence="4" type="ORF">Poly41_02310</name>
</gene>
<reference evidence="4 5" key="1">
    <citation type="submission" date="2019-02" db="EMBL/GenBank/DDBJ databases">
        <title>Deep-cultivation of Planctomycetes and their phenomic and genomic characterization uncovers novel biology.</title>
        <authorList>
            <person name="Wiegand S."/>
            <person name="Jogler M."/>
            <person name="Boedeker C."/>
            <person name="Pinto D."/>
            <person name="Vollmers J."/>
            <person name="Rivas-Marin E."/>
            <person name="Kohn T."/>
            <person name="Peeters S.H."/>
            <person name="Heuer A."/>
            <person name="Rast P."/>
            <person name="Oberbeckmann S."/>
            <person name="Bunk B."/>
            <person name="Jeske O."/>
            <person name="Meyerdierks A."/>
            <person name="Storesund J.E."/>
            <person name="Kallscheuer N."/>
            <person name="Luecker S."/>
            <person name="Lage O.M."/>
            <person name="Pohl T."/>
            <person name="Merkel B.J."/>
            <person name="Hornburger P."/>
            <person name="Mueller R.-W."/>
            <person name="Bruemmer F."/>
            <person name="Labrenz M."/>
            <person name="Spormann A.M."/>
            <person name="Op Den Camp H."/>
            <person name="Overmann J."/>
            <person name="Amann R."/>
            <person name="Jetten M.S.M."/>
            <person name="Mascher T."/>
            <person name="Medema M.H."/>
            <person name="Devos D.P."/>
            <person name="Kaster A.-K."/>
            <person name="Ovreas L."/>
            <person name="Rohde M."/>
            <person name="Galperin M.Y."/>
            <person name="Jogler C."/>
        </authorList>
    </citation>
    <scope>NUCLEOTIDE SEQUENCE [LARGE SCALE GENOMIC DNA]</scope>
    <source>
        <strain evidence="4 5">Poly41</strain>
    </source>
</reference>
<evidence type="ECO:0000313" key="4">
    <source>
        <dbReference type="EMBL" id="TWU41936.1"/>
    </source>
</evidence>
<keyword evidence="3" id="KW-0812">Transmembrane</keyword>
<dbReference type="InterPro" id="IPR019734">
    <property type="entry name" value="TPR_rpt"/>
</dbReference>
<dbReference type="Pfam" id="PF13432">
    <property type="entry name" value="TPR_16"/>
    <property type="match status" value="1"/>
</dbReference>
<dbReference type="OrthoDB" id="251479at2"/>
<feature type="transmembrane region" description="Helical" evidence="3">
    <location>
        <begin position="21"/>
        <end position="45"/>
    </location>
</feature>
<keyword evidence="3" id="KW-0472">Membrane</keyword>
<dbReference type="InterPro" id="IPR011990">
    <property type="entry name" value="TPR-like_helical_dom_sf"/>
</dbReference>
<feature type="compositionally biased region" description="Low complexity" evidence="2">
    <location>
        <begin position="81"/>
        <end position="100"/>
    </location>
</feature>
<keyword evidence="5" id="KW-1185">Reference proteome</keyword>
<organism evidence="4 5">
    <name type="scientific">Novipirellula artificiosorum</name>
    <dbReference type="NCBI Taxonomy" id="2528016"/>
    <lineage>
        <taxon>Bacteria</taxon>
        <taxon>Pseudomonadati</taxon>
        <taxon>Planctomycetota</taxon>
        <taxon>Planctomycetia</taxon>
        <taxon>Pirellulales</taxon>
        <taxon>Pirellulaceae</taxon>
        <taxon>Novipirellula</taxon>
    </lineage>
</organism>
<feature type="coiled-coil region" evidence="1">
    <location>
        <begin position="642"/>
        <end position="676"/>
    </location>
</feature>
<dbReference type="Gene3D" id="1.25.40.10">
    <property type="entry name" value="Tetratricopeptide repeat domain"/>
    <property type="match status" value="2"/>
</dbReference>
<protein>
    <submittedName>
        <fullName evidence="4">Tetratricopeptide repeat protein</fullName>
    </submittedName>
</protein>
<sequence length="871" mass="97425">MPDEKTNNKEPAKPAKSRDNLTWALMAAAATAAAVGFAGLFSLWLRGGPPNDLETIQVAAREYVAGRTVLAGELAKTVEFPSSENAPPADAEPSSDASQAAEEEIADLRKLRDFFVGAGLVARAQQTDEPRKRRELLFEAVPLLEKASKSGFPVGREVEGSRFLGESLFELGRFDEAAIHLEQVVLRAPTLRRALVPLLATAYLKTTEPSAAKALAIMNRYLADESLREEPRRIGERIRIDALTRLGQYDEAENAVAEALEQLPPAESPNPTKHADAREQFLLARAIVAVEKAIGRHGKAPIDELEDRSAVIAELTQTLSDLNDLQRETSPRTSARARIWAARALACQGMPDRALAQLTMVRQQRPFAAEAIVGSLEEVELLAKQGRGTEMLQTTRFMMRELGDKGGFDPALVSFEAFQRRFIVALEKLRDHEAYASAIDITRNMTPVFSPSEALMQEGITYREWAASTIRDGTNVGGDVLRTASEIARSRFRAAGDAFSRAAEIDFDTDRYLSTQWAAIDAYQQGRHFERSIRLLRPYLRYEERRRQPRGLVAFGRALLADNKPNEAIDSLETCIAEFPRDPLRYDARLLLAMAHSEIGDLEKSRSYLMDNLQDGELTPQSPAWRDSLFTLAEMLYRKGYENHLAAQRVGAEERIEKLKENQPILEDAIRRLDEAAERYWPLPRAESATYLAARSHLLAAEWPRLESQSEDVLDAARRTLRTKVDNELQAALDGFSRLKESLLVCEDEERLSDDSRSMLRNCFMSEADTLKELGRLDDASVAYRAVSLRYMNEPTALEAILGQACCVRELGRDREAALLVRQADVVLQRIPPKFDDDFQKTTRYDREGWQQLLAWMNAGIQDPGGIPGQT</sequence>
<name>A0A5C6E3E5_9BACT</name>
<keyword evidence="3" id="KW-1133">Transmembrane helix</keyword>
<accession>A0A5C6E3E5</accession>
<evidence type="ECO:0000256" key="3">
    <source>
        <dbReference type="SAM" id="Phobius"/>
    </source>
</evidence>